<dbReference type="CDD" id="cd07995">
    <property type="entry name" value="TPK"/>
    <property type="match status" value="1"/>
</dbReference>
<comment type="pathway">
    <text evidence="1 7">Cofactor biosynthesis; thiamine diphosphate biosynthesis; thiamine diphosphate from thiamine: step 1/1.</text>
</comment>
<dbReference type="InterPro" id="IPR007371">
    <property type="entry name" value="TPK_catalytic"/>
</dbReference>
<dbReference type="AlphaFoldDB" id="A0A9P8QC53"/>
<comment type="caution">
    <text evidence="9">The sequence shown here is derived from an EMBL/GenBank/DDBJ whole genome shotgun (WGS) entry which is preliminary data.</text>
</comment>
<keyword evidence="6 7" id="KW-0067">ATP-binding</keyword>
<evidence type="ECO:0000256" key="2">
    <source>
        <dbReference type="ARBA" id="ARBA00006785"/>
    </source>
</evidence>
<keyword evidence="4 7" id="KW-0547">Nucleotide-binding</keyword>
<dbReference type="InterPro" id="IPR006282">
    <property type="entry name" value="Thi_PPkinase"/>
</dbReference>
<dbReference type="SUPFAM" id="SSF63999">
    <property type="entry name" value="Thiamin pyrophosphokinase, catalytic domain"/>
    <property type="match status" value="1"/>
</dbReference>
<proteinExistence type="inferred from homology"/>
<dbReference type="PIRSF" id="PIRSF031057">
    <property type="entry name" value="Thiamin_pyrophosphokinase"/>
    <property type="match status" value="1"/>
</dbReference>
<dbReference type="GO" id="GO:0030975">
    <property type="term" value="F:thiamine binding"/>
    <property type="evidence" value="ECO:0007669"/>
    <property type="project" value="UniProtKB-UniRule"/>
</dbReference>
<protein>
    <recommendedName>
        <fullName evidence="7">Thiamine pyrophosphokinase</fullName>
        <ecNumber evidence="7">2.7.6.2</ecNumber>
    </recommendedName>
</protein>
<organism evidence="9 10">
    <name type="scientific">Wickerhamomyces pijperi</name>
    <name type="common">Yeast</name>
    <name type="synonym">Pichia pijperi</name>
    <dbReference type="NCBI Taxonomy" id="599730"/>
    <lineage>
        <taxon>Eukaryota</taxon>
        <taxon>Fungi</taxon>
        <taxon>Dikarya</taxon>
        <taxon>Ascomycota</taxon>
        <taxon>Saccharomycotina</taxon>
        <taxon>Saccharomycetes</taxon>
        <taxon>Phaffomycetales</taxon>
        <taxon>Wickerhamomycetaceae</taxon>
        <taxon>Wickerhamomyces</taxon>
    </lineage>
</organism>
<evidence type="ECO:0000259" key="8">
    <source>
        <dbReference type="SMART" id="SM00983"/>
    </source>
</evidence>
<evidence type="ECO:0000313" key="10">
    <source>
        <dbReference type="Proteomes" id="UP000774326"/>
    </source>
</evidence>
<evidence type="ECO:0000256" key="5">
    <source>
        <dbReference type="ARBA" id="ARBA00022777"/>
    </source>
</evidence>
<dbReference type="Gene3D" id="3.40.50.10240">
    <property type="entry name" value="Thiamin pyrophosphokinase, catalytic domain"/>
    <property type="match status" value="1"/>
</dbReference>
<comment type="similarity">
    <text evidence="2 7">Belongs to the thiamine pyrophosphokinase family.</text>
</comment>
<dbReference type="Proteomes" id="UP000774326">
    <property type="component" value="Unassembled WGS sequence"/>
</dbReference>
<dbReference type="GO" id="GO:0009229">
    <property type="term" value="P:thiamine diphosphate biosynthetic process"/>
    <property type="evidence" value="ECO:0007669"/>
    <property type="project" value="UniProtKB-UniRule"/>
</dbReference>
<dbReference type="SMART" id="SM00983">
    <property type="entry name" value="TPK_B1_binding"/>
    <property type="match status" value="1"/>
</dbReference>
<evidence type="ECO:0000256" key="1">
    <source>
        <dbReference type="ARBA" id="ARBA00005078"/>
    </source>
</evidence>
<dbReference type="InterPro" id="IPR036371">
    <property type="entry name" value="TPK_B1-bd_sf"/>
</dbReference>
<accession>A0A9P8QC53</accession>
<dbReference type="InterPro" id="IPR016966">
    <property type="entry name" value="Thiamin_pyrophosphokinase_euk"/>
</dbReference>
<sequence length="321" mass="36299">MTQVTENPETLHVPAFNPQQDAVNLHELNLPEIFNPSKTNINHTALLILNQKIDIPNFSKLWSRYDLKVCADGGANRLYDYSKSNRYIPDFIIGDLDSLRDEVKSYYASQGVTIIKQSTQYDSDLGKCLKFIECYYHNLEQQTSISYGKINDYDGISILYGQLQQVKCTTQTQVLIIGGINGRFDHTIQSINTMIRHYHNTESNHVTDKANFQNLSMYYLTNVDLIAYLPPGHTQIILSDSDSSTVSFPYHGSNCGLLPLTSTSVKLTTMGLKWDVVDWVSEMGENVSSSNRVVGKDRIIIKCEGSRGVIFSLELDYEKVL</sequence>
<dbReference type="NCBIfam" id="TIGR01378">
    <property type="entry name" value="thi_PPkinase"/>
    <property type="match status" value="1"/>
</dbReference>
<evidence type="ECO:0000256" key="3">
    <source>
        <dbReference type="ARBA" id="ARBA00022679"/>
    </source>
</evidence>
<dbReference type="InterPro" id="IPR036759">
    <property type="entry name" value="TPK_catalytic_sf"/>
</dbReference>
<keyword evidence="5 7" id="KW-0418">Kinase</keyword>
<reference evidence="9" key="1">
    <citation type="journal article" date="2021" name="Open Biol.">
        <title>Shared evolutionary footprints suggest mitochondrial oxidative damage underlies multiple complex I losses in fungi.</title>
        <authorList>
            <person name="Schikora-Tamarit M.A."/>
            <person name="Marcet-Houben M."/>
            <person name="Nosek J."/>
            <person name="Gabaldon T."/>
        </authorList>
    </citation>
    <scope>NUCLEOTIDE SEQUENCE</scope>
    <source>
        <strain evidence="9">CBS2887</strain>
    </source>
</reference>
<dbReference type="GO" id="GO:0005524">
    <property type="term" value="F:ATP binding"/>
    <property type="evidence" value="ECO:0007669"/>
    <property type="project" value="UniProtKB-UniRule"/>
</dbReference>
<name>A0A9P8QC53_WICPI</name>
<dbReference type="Gene3D" id="2.60.120.320">
    <property type="entry name" value="Thiamin pyrophosphokinase, thiamin-binding domain"/>
    <property type="match status" value="1"/>
</dbReference>
<dbReference type="EMBL" id="JAEUBG010000393">
    <property type="protein sequence ID" value="KAH3688337.1"/>
    <property type="molecule type" value="Genomic_DNA"/>
</dbReference>
<keyword evidence="10" id="KW-1185">Reference proteome</keyword>
<keyword evidence="3 7" id="KW-0808">Transferase</keyword>
<dbReference type="EC" id="2.7.6.2" evidence="7"/>
<dbReference type="SUPFAM" id="SSF63862">
    <property type="entry name" value="Thiamin pyrophosphokinase, substrate-binding domain"/>
    <property type="match status" value="1"/>
</dbReference>
<dbReference type="InterPro" id="IPR007373">
    <property type="entry name" value="Thiamin_PyroPKinase_B1-bd"/>
</dbReference>
<dbReference type="OrthoDB" id="25149at2759"/>
<dbReference type="Pfam" id="PF04265">
    <property type="entry name" value="TPK_B1_binding"/>
    <property type="match status" value="1"/>
</dbReference>
<dbReference type="GO" id="GO:0006772">
    <property type="term" value="P:thiamine metabolic process"/>
    <property type="evidence" value="ECO:0007669"/>
    <property type="project" value="InterPro"/>
</dbReference>
<dbReference type="PANTHER" id="PTHR13622">
    <property type="entry name" value="THIAMIN PYROPHOSPHOKINASE"/>
    <property type="match status" value="1"/>
</dbReference>
<evidence type="ECO:0000256" key="7">
    <source>
        <dbReference type="PIRNR" id="PIRNR031057"/>
    </source>
</evidence>
<evidence type="ECO:0000256" key="6">
    <source>
        <dbReference type="ARBA" id="ARBA00022840"/>
    </source>
</evidence>
<evidence type="ECO:0000256" key="4">
    <source>
        <dbReference type="ARBA" id="ARBA00022741"/>
    </source>
</evidence>
<gene>
    <name evidence="9" type="ORF">WICPIJ_000675</name>
</gene>
<comment type="catalytic activity">
    <reaction evidence="7">
        <text>thiamine + ATP = thiamine diphosphate + AMP + H(+)</text>
        <dbReference type="Rhea" id="RHEA:11576"/>
        <dbReference type="ChEBI" id="CHEBI:15378"/>
        <dbReference type="ChEBI" id="CHEBI:18385"/>
        <dbReference type="ChEBI" id="CHEBI:30616"/>
        <dbReference type="ChEBI" id="CHEBI:58937"/>
        <dbReference type="ChEBI" id="CHEBI:456215"/>
    </reaction>
</comment>
<dbReference type="PANTHER" id="PTHR13622:SF8">
    <property type="entry name" value="THIAMIN PYROPHOSPHOKINASE 1"/>
    <property type="match status" value="1"/>
</dbReference>
<feature type="domain" description="Thiamin pyrophosphokinase thiamin-binding" evidence="8">
    <location>
        <begin position="232"/>
        <end position="310"/>
    </location>
</feature>
<dbReference type="GO" id="GO:0004788">
    <property type="term" value="F:thiamine diphosphokinase activity"/>
    <property type="evidence" value="ECO:0007669"/>
    <property type="project" value="UniProtKB-UniRule"/>
</dbReference>
<evidence type="ECO:0000313" key="9">
    <source>
        <dbReference type="EMBL" id="KAH3688337.1"/>
    </source>
</evidence>
<dbReference type="Pfam" id="PF04263">
    <property type="entry name" value="TPK_catalytic"/>
    <property type="match status" value="1"/>
</dbReference>
<reference evidence="9" key="2">
    <citation type="submission" date="2021-01" db="EMBL/GenBank/DDBJ databases">
        <authorList>
            <person name="Schikora-Tamarit M.A."/>
        </authorList>
    </citation>
    <scope>NUCLEOTIDE SEQUENCE</scope>
    <source>
        <strain evidence="9">CBS2887</strain>
    </source>
</reference>
<dbReference type="GO" id="GO:0016301">
    <property type="term" value="F:kinase activity"/>
    <property type="evidence" value="ECO:0007669"/>
    <property type="project" value="UniProtKB-UniRule"/>
</dbReference>